<dbReference type="GO" id="GO:0000160">
    <property type="term" value="P:phosphorelay signal transduction system"/>
    <property type="evidence" value="ECO:0007669"/>
    <property type="project" value="InterPro"/>
</dbReference>
<evidence type="ECO:0000256" key="5">
    <source>
        <dbReference type="PROSITE-ProRule" id="PRU00169"/>
    </source>
</evidence>
<proteinExistence type="predicted"/>
<dbReference type="PRINTS" id="PR00038">
    <property type="entry name" value="HTHLUXR"/>
</dbReference>
<evidence type="ECO:0000259" key="6">
    <source>
        <dbReference type="PROSITE" id="PS50043"/>
    </source>
</evidence>
<dbReference type="SUPFAM" id="SSF52172">
    <property type="entry name" value="CheY-like"/>
    <property type="match status" value="1"/>
</dbReference>
<keyword evidence="2" id="KW-0805">Transcription regulation</keyword>
<comment type="caution">
    <text evidence="8">The sequence shown here is derived from an EMBL/GenBank/DDBJ whole genome shotgun (WGS) entry which is preliminary data.</text>
</comment>
<dbReference type="InterPro" id="IPR016032">
    <property type="entry name" value="Sig_transdc_resp-reg_C-effctor"/>
</dbReference>
<dbReference type="PANTHER" id="PTHR43214">
    <property type="entry name" value="TWO-COMPONENT RESPONSE REGULATOR"/>
    <property type="match status" value="1"/>
</dbReference>
<organism evidence="8 9">
    <name type="scientific">Actinoplanes auranticolor</name>
    <dbReference type="NCBI Taxonomy" id="47988"/>
    <lineage>
        <taxon>Bacteria</taxon>
        <taxon>Bacillati</taxon>
        <taxon>Actinomycetota</taxon>
        <taxon>Actinomycetes</taxon>
        <taxon>Micromonosporales</taxon>
        <taxon>Micromonosporaceae</taxon>
        <taxon>Actinoplanes</taxon>
    </lineage>
</organism>
<dbReference type="CDD" id="cd17535">
    <property type="entry name" value="REC_NarL-like"/>
    <property type="match status" value="1"/>
</dbReference>
<feature type="domain" description="HTH luxR-type" evidence="6">
    <location>
        <begin position="151"/>
        <end position="216"/>
    </location>
</feature>
<dbReference type="Proteomes" id="UP000681340">
    <property type="component" value="Unassembled WGS sequence"/>
</dbReference>
<dbReference type="InterPro" id="IPR039420">
    <property type="entry name" value="WalR-like"/>
</dbReference>
<gene>
    <name evidence="8" type="ORF">Aau02nite_14210</name>
</gene>
<dbReference type="InterPro" id="IPR011006">
    <property type="entry name" value="CheY-like_superfamily"/>
</dbReference>
<dbReference type="GO" id="GO:0006355">
    <property type="term" value="P:regulation of DNA-templated transcription"/>
    <property type="evidence" value="ECO:0007669"/>
    <property type="project" value="InterPro"/>
</dbReference>
<keyword evidence="1 5" id="KW-0597">Phosphoprotein</keyword>
<evidence type="ECO:0000256" key="4">
    <source>
        <dbReference type="ARBA" id="ARBA00023163"/>
    </source>
</evidence>
<keyword evidence="9" id="KW-1185">Reference proteome</keyword>
<evidence type="ECO:0000256" key="3">
    <source>
        <dbReference type="ARBA" id="ARBA00023125"/>
    </source>
</evidence>
<dbReference type="InterPro" id="IPR000792">
    <property type="entry name" value="Tscrpt_reg_LuxR_C"/>
</dbReference>
<name>A0A919S5B7_9ACTN</name>
<accession>A0A919S5B7</accession>
<dbReference type="PANTHER" id="PTHR43214:SF24">
    <property type="entry name" value="TRANSCRIPTIONAL REGULATORY PROTEIN NARL-RELATED"/>
    <property type="match status" value="1"/>
</dbReference>
<dbReference type="AlphaFoldDB" id="A0A919S5B7"/>
<protein>
    <submittedName>
        <fullName evidence="8">DNA-binding response regulator</fullName>
    </submittedName>
</protein>
<dbReference type="CDD" id="cd06170">
    <property type="entry name" value="LuxR_C_like"/>
    <property type="match status" value="1"/>
</dbReference>
<dbReference type="Pfam" id="PF00196">
    <property type="entry name" value="GerE"/>
    <property type="match status" value="1"/>
</dbReference>
<sequence length="224" mass="24019">MTIRVLLVDDQPLIRAGFRMFVEPDPEVEVVGEAGTGREAVELARSARADVVLMDIRMPDMDGIEATRLIAAADDLAGVRVLVLTTFENDDNVVLALRAGASGFLGKHVDPADLLHAIRVVAAGEALLSPAATRGLVSRFLSQPVPNALPAALELGGLTEREREVLALVAYGLSNEEIAERLYLSPLTVKTHINRAMSKLGVRDRAQLVVIAYQSGLVRPGDQP</sequence>
<reference evidence="8" key="1">
    <citation type="submission" date="2021-03" db="EMBL/GenBank/DDBJ databases">
        <title>Whole genome shotgun sequence of Actinoplanes auranticolor NBRC 12245.</title>
        <authorList>
            <person name="Komaki H."/>
            <person name="Tamura T."/>
        </authorList>
    </citation>
    <scope>NUCLEOTIDE SEQUENCE</scope>
    <source>
        <strain evidence="8">NBRC 12245</strain>
    </source>
</reference>
<evidence type="ECO:0000256" key="1">
    <source>
        <dbReference type="ARBA" id="ARBA00022553"/>
    </source>
</evidence>
<dbReference type="SMART" id="SM00448">
    <property type="entry name" value="REC"/>
    <property type="match status" value="1"/>
</dbReference>
<keyword evidence="4" id="KW-0804">Transcription</keyword>
<evidence type="ECO:0000259" key="7">
    <source>
        <dbReference type="PROSITE" id="PS50110"/>
    </source>
</evidence>
<keyword evidence="3 8" id="KW-0238">DNA-binding</keyword>
<dbReference type="Pfam" id="PF00072">
    <property type="entry name" value="Response_reg"/>
    <property type="match status" value="1"/>
</dbReference>
<dbReference type="InterPro" id="IPR001789">
    <property type="entry name" value="Sig_transdc_resp-reg_receiver"/>
</dbReference>
<dbReference type="Gene3D" id="3.40.50.2300">
    <property type="match status" value="1"/>
</dbReference>
<dbReference type="PROSITE" id="PS50110">
    <property type="entry name" value="RESPONSE_REGULATORY"/>
    <property type="match status" value="1"/>
</dbReference>
<dbReference type="RefSeq" id="WP_212987489.1">
    <property type="nucleotide sequence ID" value="NZ_BAABEA010000003.1"/>
</dbReference>
<feature type="modified residue" description="4-aspartylphosphate" evidence="5">
    <location>
        <position position="55"/>
    </location>
</feature>
<dbReference type="InterPro" id="IPR058245">
    <property type="entry name" value="NreC/VraR/RcsB-like_REC"/>
</dbReference>
<dbReference type="GO" id="GO:0003677">
    <property type="term" value="F:DNA binding"/>
    <property type="evidence" value="ECO:0007669"/>
    <property type="project" value="UniProtKB-KW"/>
</dbReference>
<dbReference type="SMART" id="SM00421">
    <property type="entry name" value="HTH_LUXR"/>
    <property type="match status" value="1"/>
</dbReference>
<dbReference type="EMBL" id="BOQL01000014">
    <property type="protein sequence ID" value="GIM65023.1"/>
    <property type="molecule type" value="Genomic_DNA"/>
</dbReference>
<dbReference type="PROSITE" id="PS50043">
    <property type="entry name" value="HTH_LUXR_2"/>
    <property type="match status" value="1"/>
</dbReference>
<dbReference type="SUPFAM" id="SSF46894">
    <property type="entry name" value="C-terminal effector domain of the bipartite response regulators"/>
    <property type="match status" value="1"/>
</dbReference>
<feature type="domain" description="Response regulatory" evidence="7">
    <location>
        <begin position="4"/>
        <end position="122"/>
    </location>
</feature>
<evidence type="ECO:0000313" key="9">
    <source>
        <dbReference type="Proteomes" id="UP000681340"/>
    </source>
</evidence>
<dbReference type="PROSITE" id="PS00622">
    <property type="entry name" value="HTH_LUXR_1"/>
    <property type="match status" value="1"/>
</dbReference>
<evidence type="ECO:0000256" key="2">
    <source>
        <dbReference type="ARBA" id="ARBA00023015"/>
    </source>
</evidence>
<evidence type="ECO:0000313" key="8">
    <source>
        <dbReference type="EMBL" id="GIM65023.1"/>
    </source>
</evidence>